<dbReference type="SUPFAM" id="SSF102860">
    <property type="entry name" value="mRNA decapping enzyme DcpS N-terminal domain"/>
    <property type="match status" value="1"/>
</dbReference>
<dbReference type="PANTHER" id="PTHR12978">
    <property type="entry name" value="HISTIDINE TRIAD HIT PROTEIN MEMBER"/>
    <property type="match status" value="1"/>
</dbReference>
<protein>
    <recommendedName>
        <fullName evidence="6">m7GpppX diphosphatase</fullName>
        <ecNumber evidence="5">3.6.1.59</ecNumber>
    </recommendedName>
    <alternativeName>
        <fullName evidence="19">DCS-1</fullName>
    </alternativeName>
    <alternativeName>
        <fullName evidence="16">Decapping scavenger enzyme</fullName>
    </alternativeName>
    <alternativeName>
        <fullName evidence="17">Hint-related 7meGMP-directed hydrolase</fullName>
    </alternativeName>
    <alternativeName>
        <fullName evidence="15">Histidine triad nucleotide-binding protein 5</fullName>
    </alternativeName>
    <alternativeName>
        <fullName evidence="18">Histidine triad protein member 5</fullName>
    </alternativeName>
    <alternativeName>
        <fullName evidence="14">Scavenger mRNA-decapping enzyme DcpS</fullName>
    </alternativeName>
</protein>
<evidence type="ECO:0000256" key="8">
    <source>
        <dbReference type="ARBA" id="ARBA00022553"/>
    </source>
</evidence>
<gene>
    <name evidence="22" type="ORF">Zmor_005115</name>
</gene>
<dbReference type="GO" id="GO:0008380">
    <property type="term" value="P:RNA splicing"/>
    <property type="evidence" value="ECO:0007669"/>
    <property type="project" value="UniProtKB-KW"/>
</dbReference>
<proteinExistence type="inferred from homology"/>
<evidence type="ECO:0000256" key="18">
    <source>
        <dbReference type="ARBA" id="ARBA00030830"/>
    </source>
</evidence>
<evidence type="ECO:0000256" key="15">
    <source>
        <dbReference type="ARBA" id="ARBA00030042"/>
    </source>
</evidence>
<dbReference type="Gene3D" id="3.30.428.10">
    <property type="entry name" value="HIT-like"/>
    <property type="match status" value="1"/>
</dbReference>
<evidence type="ECO:0000256" key="17">
    <source>
        <dbReference type="ARBA" id="ARBA00030789"/>
    </source>
</evidence>
<keyword evidence="9" id="KW-0507">mRNA processing</keyword>
<evidence type="ECO:0000256" key="21">
    <source>
        <dbReference type="SAM" id="MobiDB-lite"/>
    </source>
</evidence>
<evidence type="ECO:0000256" key="16">
    <source>
        <dbReference type="ARBA" id="ARBA00030609"/>
    </source>
</evidence>
<dbReference type="FunFam" id="3.30.200.40:FF:000001">
    <property type="entry name" value="m7GpppX diphosphatase"/>
    <property type="match status" value="1"/>
</dbReference>
<evidence type="ECO:0000256" key="20">
    <source>
        <dbReference type="ARBA" id="ARBA00048222"/>
    </source>
</evidence>
<keyword evidence="7" id="KW-0963">Cytoplasm</keyword>
<dbReference type="GO" id="GO:0000340">
    <property type="term" value="F:RNA 7-methylguanosine cap binding"/>
    <property type="evidence" value="ECO:0007669"/>
    <property type="project" value="TreeGrafter"/>
</dbReference>
<dbReference type="Pfam" id="PF09814">
    <property type="entry name" value="HECT_2"/>
    <property type="match status" value="1"/>
</dbReference>
<evidence type="ECO:0000256" key="13">
    <source>
        <dbReference type="ARBA" id="ARBA00023242"/>
    </source>
</evidence>
<evidence type="ECO:0000256" key="7">
    <source>
        <dbReference type="ARBA" id="ARBA00022490"/>
    </source>
</evidence>
<dbReference type="FunFam" id="3.30.428.10:FF:000006">
    <property type="entry name" value="m7GpppX diphosphatase"/>
    <property type="match status" value="1"/>
</dbReference>
<evidence type="ECO:0000256" key="4">
    <source>
        <dbReference type="ARBA" id="ARBA00011140"/>
    </source>
</evidence>
<keyword evidence="23" id="KW-1185">Reference proteome</keyword>
<comment type="catalytic activity">
    <reaction evidence="20">
        <text>a 5'-end (N(7)-methyl 5'-triphosphoguanosine)-ribonucleoside in mRNA + H2O = N(7)-methyl-GMP + a 5'-end diphospho-ribonucleoside in mRNA + 2 H(+)</text>
        <dbReference type="Rhea" id="RHEA:65388"/>
        <dbReference type="Rhea" id="RHEA-COMP:17165"/>
        <dbReference type="Rhea" id="RHEA-COMP:17167"/>
        <dbReference type="ChEBI" id="CHEBI:15377"/>
        <dbReference type="ChEBI" id="CHEBI:15378"/>
        <dbReference type="ChEBI" id="CHEBI:58285"/>
        <dbReference type="ChEBI" id="CHEBI:156461"/>
        <dbReference type="ChEBI" id="CHEBI:167616"/>
        <dbReference type="EC" id="3.6.1.59"/>
    </reaction>
</comment>
<organism evidence="22 23">
    <name type="scientific">Zophobas morio</name>
    <dbReference type="NCBI Taxonomy" id="2755281"/>
    <lineage>
        <taxon>Eukaryota</taxon>
        <taxon>Metazoa</taxon>
        <taxon>Ecdysozoa</taxon>
        <taxon>Arthropoda</taxon>
        <taxon>Hexapoda</taxon>
        <taxon>Insecta</taxon>
        <taxon>Pterygota</taxon>
        <taxon>Neoptera</taxon>
        <taxon>Endopterygota</taxon>
        <taxon>Coleoptera</taxon>
        <taxon>Polyphaga</taxon>
        <taxon>Cucujiformia</taxon>
        <taxon>Tenebrionidae</taxon>
        <taxon>Zophobas</taxon>
    </lineage>
</organism>
<evidence type="ECO:0000256" key="9">
    <source>
        <dbReference type="ARBA" id="ARBA00022664"/>
    </source>
</evidence>
<dbReference type="Pfam" id="PF11969">
    <property type="entry name" value="DcpS_C"/>
    <property type="match status" value="1"/>
</dbReference>
<dbReference type="EMBL" id="JALNTZ010000002">
    <property type="protein sequence ID" value="KAJ3660676.1"/>
    <property type="molecule type" value="Genomic_DNA"/>
</dbReference>
<dbReference type="Gene3D" id="3.30.200.40">
    <property type="entry name" value="Scavenger mRNA decapping enzyme, N-terminal domain"/>
    <property type="match status" value="1"/>
</dbReference>
<dbReference type="PANTHER" id="PTHR12978:SF0">
    <property type="entry name" value="M7GPPPX DIPHOSPHATASE"/>
    <property type="match status" value="1"/>
</dbReference>
<evidence type="ECO:0000313" key="22">
    <source>
        <dbReference type="EMBL" id="KAJ3660676.1"/>
    </source>
</evidence>
<evidence type="ECO:0000256" key="12">
    <source>
        <dbReference type="ARBA" id="ARBA00023187"/>
    </source>
</evidence>
<evidence type="ECO:0000256" key="19">
    <source>
        <dbReference type="ARBA" id="ARBA00032946"/>
    </source>
</evidence>
<evidence type="ECO:0000256" key="11">
    <source>
        <dbReference type="ARBA" id="ARBA00022990"/>
    </source>
</evidence>
<evidence type="ECO:0000256" key="5">
    <source>
        <dbReference type="ARBA" id="ARBA00012520"/>
    </source>
</evidence>
<evidence type="ECO:0000313" key="23">
    <source>
        <dbReference type="Proteomes" id="UP001168821"/>
    </source>
</evidence>
<evidence type="ECO:0000256" key="6">
    <source>
        <dbReference type="ARBA" id="ARBA00015636"/>
    </source>
</evidence>
<dbReference type="GO" id="GO:0006397">
    <property type="term" value="P:mRNA processing"/>
    <property type="evidence" value="ECO:0007669"/>
    <property type="project" value="UniProtKB-KW"/>
</dbReference>
<evidence type="ECO:0000256" key="1">
    <source>
        <dbReference type="ARBA" id="ARBA00004123"/>
    </source>
</evidence>
<comment type="subunit">
    <text evidence="4">Homodimer. Associates with components of the exosome multienzyme ribonuclease complex, such as EXOSC3 and EXOSC4. Interacts with NDOR1.</text>
</comment>
<comment type="similarity">
    <text evidence="3">Belongs to the HIT family.</text>
</comment>
<keyword evidence="8" id="KW-0597">Phosphoprotein</keyword>
<dbReference type="GO" id="GO:0000290">
    <property type="term" value="P:deadenylation-dependent decapping of nuclear-transcribed mRNA"/>
    <property type="evidence" value="ECO:0007669"/>
    <property type="project" value="InterPro"/>
</dbReference>
<feature type="region of interest" description="Disordered" evidence="21">
    <location>
        <begin position="1"/>
        <end position="22"/>
    </location>
</feature>
<evidence type="ECO:0000256" key="2">
    <source>
        <dbReference type="ARBA" id="ARBA00004496"/>
    </source>
</evidence>
<accession>A0AA38ISH0</accession>
<dbReference type="InterPro" id="IPR011145">
    <property type="entry name" value="Scavenger_mRNA_decap_enz_N"/>
</dbReference>
<dbReference type="InterPro" id="IPR036265">
    <property type="entry name" value="HIT-like_sf"/>
</dbReference>
<dbReference type="InterPro" id="IPR019193">
    <property type="entry name" value="UBQ-conj_enz_E2-bd_prot"/>
</dbReference>
<dbReference type="EC" id="3.6.1.59" evidence="5"/>
<reference evidence="22" key="1">
    <citation type="journal article" date="2023" name="G3 (Bethesda)">
        <title>Whole genome assemblies of Zophobas morio and Tenebrio molitor.</title>
        <authorList>
            <person name="Kaur S."/>
            <person name="Stinson S.A."/>
            <person name="diCenzo G.C."/>
        </authorList>
    </citation>
    <scope>NUCLEOTIDE SEQUENCE</scope>
    <source>
        <strain evidence="22">QUZm001</strain>
    </source>
</reference>
<dbReference type="Pfam" id="PF05652">
    <property type="entry name" value="DcpS"/>
    <property type="match status" value="1"/>
</dbReference>
<dbReference type="SUPFAM" id="SSF54197">
    <property type="entry name" value="HIT-like"/>
    <property type="match status" value="1"/>
</dbReference>
<comment type="subcellular location">
    <subcellularLocation>
        <location evidence="2">Cytoplasm</location>
    </subcellularLocation>
    <subcellularLocation>
        <location evidence="1">Nucleus</location>
    </subcellularLocation>
</comment>
<sequence>MATLTQEADCPPPKKQKFEEKPETCKNGIHESLVDLSSFQLEKVLHNNTNRKTVCLKGKFASKHGEALVLLEKTAFAEENLKQDSDYFTKSSALEKVFHNDIYGNYNYFPKVNLNTIKATIIHPATEQHFLKYSPQKCRVVDETPEVYEKIVLPHLSSEQFNLKWLYNILEHKSEVERIIFEDPDVENGFILLPDLKWNGEVDTLYLLGIVHKRDIKSLRDLTEKHLPLLKNIQKKGIESIKSKYGLDGSQLRIYLHYQPSFYHLHVHFTYIQHEAPGILAERAHLLSNVISNIELLPNYYQKITLPFVVRENDGLFKKLQENSVNVLINLFSGSENVEITLSEDSFQIIADTQTETICCKNLKIVANSLSSVVITESYVSFRFATVNNLDDWGSFKAELLRTLQSTPKTSATRAAFLTKSEIYNIQCKNCLQNLSDRVQFERILPLPSENSEPNDWFCHGHCENKVSVLSPKELDVFYTTCYCHLNKKVVGNFVESDKLLVCKRCFSWLGQLKSAEVVKFWFNTVVFKDGDKSHFTSPLDDVFILLEEMLSSVLFNSTKVMLCCQSSTKQKDFILLWVLEKQLRVQICDVGDIKDCKVAKVLFRYESDCSEVVKKWEDDASVASVDVSKPMVVDLLKHLYKFNKIFPKVFSESNNFYISYLMMYE</sequence>
<dbReference type="GO" id="GO:0005634">
    <property type="term" value="C:nucleus"/>
    <property type="evidence" value="ECO:0007669"/>
    <property type="project" value="UniProtKB-SubCell"/>
</dbReference>
<dbReference type="Proteomes" id="UP001168821">
    <property type="component" value="Unassembled WGS sequence"/>
</dbReference>
<keyword evidence="12" id="KW-0508">mRNA splicing</keyword>
<dbReference type="GO" id="GO:0140932">
    <property type="term" value="F:5'-(N(7)-methyl 5'-triphosphoguanosine)-[mRNA] diphosphatase activity"/>
    <property type="evidence" value="ECO:0007669"/>
    <property type="project" value="UniProtKB-EC"/>
</dbReference>
<evidence type="ECO:0000256" key="3">
    <source>
        <dbReference type="ARBA" id="ARBA00010208"/>
    </source>
</evidence>
<evidence type="ECO:0000256" key="14">
    <source>
        <dbReference type="ARBA" id="ARBA00029885"/>
    </source>
</evidence>
<name>A0AA38ISH0_9CUCU</name>
<dbReference type="InterPro" id="IPR008594">
    <property type="entry name" value="DcpS/DCS2"/>
</dbReference>
<keyword evidence="10" id="KW-0378">Hydrolase</keyword>
<evidence type="ECO:0000256" key="10">
    <source>
        <dbReference type="ARBA" id="ARBA00022801"/>
    </source>
</evidence>
<keyword evidence="11" id="KW-0007">Acetylation</keyword>
<comment type="caution">
    <text evidence="22">The sequence shown here is derived from an EMBL/GenBank/DDBJ whole genome shotgun (WGS) entry which is preliminary data.</text>
</comment>
<keyword evidence="13" id="KW-0539">Nucleus</keyword>
<dbReference type="GO" id="GO:0000932">
    <property type="term" value="C:P-body"/>
    <property type="evidence" value="ECO:0007669"/>
    <property type="project" value="TreeGrafter"/>
</dbReference>
<dbReference type="AlphaFoldDB" id="A0AA38ISH0"/>